<evidence type="ECO:0000313" key="2">
    <source>
        <dbReference type="EMBL" id="SFL99712.1"/>
    </source>
</evidence>
<dbReference type="AlphaFoldDB" id="A0A1I4M8W6"/>
<name>A0A1I4M8W6_9BURK</name>
<dbReference type="Gene3D" id="3.40.190.10">
    <property type="entry name" value="Periplasmic binding protein-like II"/>
    <property type="match status" value="2"/>
</dbReference>
<proteinExistence type="predicted"/>
<evidence type="ECO:0000256" key="1">
    <source>
        <dbReference type="SAM" id="SignalP"/>
    </source>
</evidence>
<protein>
    <submittedName>
        <fullName evidence="2">Polar amino acid transport system substrate-binding protein</fullName>
    </submittedName>
</protein>
<sequence>MKIQRFLAATLLLIKAGHAMADCSRPILVPVAPAGLSVVVSGQEVGGIYPDMLAAAGKRANCQFIFKPVPRARLEAMFEAGTADLLLPAPRTARRDQHGIFIPMIQARATVITVDAKYEPVRSLAQLTSRSQRTAVVRGFDYGAPYQRFLSEASQGGRLFIEVDAEHVARLLNAGIADAAVMTPTVLAGAILGDKRLAGLLERLRFEPVEELDWMDTGIYLSKSSLSEADQNELARILTAAAQSGALWNSYKRYYPANILATSLRPRG</sequence>
<dbReference type="EMBL" id="FOTW01000010">
    <property type="protein sequence ID" value="SFL99712.1"/>
    <property type="molecule type" value="Genomic_DNA"/>
</dbReference>
<feature type="signal peptide" evidence="1">
    <location>
        <begin position="1"/>
        <end position="21"/>
    </location>
</feature>
<organism evidence="2 3">
    <name type="scientific">Rugamonas rubra</name>
    <dbReference type="NCBI Taxonomy" id="758825"/>
    <lineage>
        <taxon>Bacteria</taxon>
        <taxon>Pseudomonadati</taxon>
        <taxon>Pseudomonadota</taxon>
        <taxon>Betaproteobacteria</taxon>
        <taxon>Burkholderiales</taxon>
        <taxon>Oxalobacteraceae</taxon>
        <taxon>Telluria group</taxon>
        <taxon>Rugamonas</taxon>
    </lineage>
</organism>
<dbReference type="SUPFAM" id="SSF53850">
    <property type="entry name" value="Periplasmic binding protein-like II"/>
    <property type="match status" value="1"/>
</dbReference>
<keyword evidence="1" id="KW-0732">Signal</keyword>
<dbReference type="Proteomes" id="UP000199470">
    <property type="component" value="Unassembled WGS sequence"/>
</dbReference>
<reference evidence="2 3" key="1">
    <citation type="submission" date="2016-10" db="EMBL/GenBank/DDBJ databases">
        <authorList>
            <person name="de Groot N.N."/>
        </authorList>
    </citation>
    <scope>NUCLEOTIDE SEQUENCE [LARGE SCALE GENOMIC DNA]</scope>
    <source>
        <strain evidence="2 3">ATCC 43154</strain>
    </source>
</reference>
<gene>
    <name evidence="2" type="ORF">SAMN02982985_02332</name>
</gene>
<accession>A0A1I4M8W6</accession>
<keyword evidence="3" id="KW-1185">Reference proteome</keyword>
<dbReference type="OrthoDB" id="8592924at2"/>
<evidence type="ECO:0000313" key="3">
    <source>
        <dbReference type="Proteomes" id="UP000199470"/>
    </source>
</evidence>
<dbReference type="RefSeq" id="WP_093387655.1">
    <property type="nucleotide sequence ID" value="NZ_FOTW01000010.1"/>
</dbReference>
<feature type="chain" id="PRO_5011762249" evidence="1">
    <location>
        <begin position="22"/>
        <end position="268"/>
    </location>
</feature>
<dbReference type="STRING" id="758825.SAMN02982985_02332"/>